<geneLocation type="plasmid" evidence="1 2">
    <name>pHLB</name>
</geneLocation>
<gene>
    <name evidence="1" type="ORF">O1Q84_27105</name>
</gene>
<organism evidence="1 2">
    <name type="scientific">Vibrio parahaemolyticus</name>
    <dbReference type="NCBI Taxonomy" id="670"/>
    <lineage>
        <taxon>Bacteria</taxon>
        <taxon>Pseudomonadati</taxon>
        <taxon>Pseudomonadota</taxon>
        <taxon>Gammaproteobacteria</taxon>
        <taxon>Vibrionales</taxon>
        <taxon>Vibrionaceae</taxon>
        <taxon>Vibrio</taxon>
    </lineage>
</organism>
<proteinExistence type="predicted"/>
<name>A0AA47JN14_VIBPH</name>
<reference evidence="1" key="1">
    <citation type="submission" date="2023-06" db="EMBL/GenBank/DDBJ databases">
        <title>Vibrio parahaemolyticus become highly virulent by producing novel Tc toxins.</title>
        <authorList>
            <person name="Yang F."/>
            <person name="You Y."/>
            <person name="Lai Q."/>
            <person name="Xu L."/>
            <person name="Li F."/>
        </authorList>
    </citation>
    <scope>NUCLEOTIDE SEQUENCE</scope>
    <source>
        <strain evidence="1">Vp-HL-202005</strain>
        <plasmid evidence="1">pHLB</plasmid>
    </source>
</reference>
<protein>
    <submittedName>
        <fullName evidence="1">Uncharacterized protein</fullName>
    </submittedName>
</protein>
<accession>A0AA47JN14</accession>
<evidence type="ECO:0000313" key="1">
    <source>
        <dbReference type="EMBL" id="WAT93856.1"/>
    </source>
</evidence>
<sequence length="92" mass="10647">MDDLYACRVQLHPKHRLPDFVVMSYGEASEALWQYTAWQILSPTIQHDTYVLAAWWMYKGCQLIAHFGDKSHEESFTFYRDVMASAAMVGPS</sequence>
<dbReference type="RefSeq" id="WP_077202402.1">
    <property type="nucleotide sequence ID" value="NZ_CP114197.1"/>
</dbReference>
<dbReference type="AlphaFoldDB" id="A0AA47JN14"/>
<keyword evidence="1" id="KW-0614">Plasmid</keyword>
<dbReference type="Proteomes" id="UP001156560">
    <property type="component" value="Plasmid pHLB"/>
</dbReference>
<dbReference type="EMBL" id="CP114197">
    <property type="protein sequence ID" value="WAT93856.1"/>
    <property type="molecule type" value="Genomic_DNA"/>
</dbReference>
<evidence type="ECO:0000313" key="2">
    <source>
        <dbReference type="Proteomes" id="UP001156560"/>
    </source>
</evidence>